<dbReference type="SUPFAM" id="SSF47616">
    <property type="entry name" value="GST C-terminal domain-like"/>
    <property type="match status" value="1"/>
</dbReference>
<dbReference type="SUPFAM" id="SSF52833">
    <property type="entry name" value="Thioredoxin-like"/>
    <property type="match status" value="1"/>
</dbReference>
<feature type="domain" description="GST C-terminal" evidence="2">
    <location>
        <begin position="87"/>
        <end position="203"/>
    </location>
</feature>
<proteinExistence type="predicted"/>
<dbReference type="AlphaFoldDB" id="A0A520N566"/>
<dbReference type="EMBL" id="SHBJ01000011">
    <property type="protein sequence ID" value="RZO28627.1"/>
    <property type="molecule type" value="Genomic_DNA"/>
</dbReference>
<dbReference type="PROSITE" id="PS50404">
    <property type="entry name" value="GST_NTER"/>
    <property type="match status" value="1"/>
</dbReference>
<reference evidence="3 4" key="1">
    <citation type="submission" date="2019-02" db="EMBL/GenBank/DDBJ databases">
        <title>Prokaryotic population dynamics and viral predation in marine succession experiment using metagenomics: the confinement effect.</title>
        <authorList>
            <person name="Haro-Moreno J.M."/>
            <person name="Rodriguez-Valera F."/>
            <person name="Lopez-Perez M."/>
        </authorList>
    </citation>
    <scope>NUCLEOTIDE SEQUENCE [LARGE SCALE GENOMIC DNA]</scope>
    <source>
        <strain evidence="3">MED-G164</strain>
    </source>
</reference>
<dbReference type="SFLD" id="SFLDS00019">
    <property type="entry name" value="Glutathione_Transferase_(cytos"/>
    <property type="match status" value="1"/>
</dbReference>
<dbReference type="Gene3D" id="3.40.30.10">
    <property type="entry name" value="Glutaredoxin"/>
    <property type="match status" value="1"/>
</dbReference>
<dbReference type="InterPro" id="IPR004045">
    <property type="entry name" value="Glutathione_S-Trfase_N"/>
</dbReference>
<dbReference type="InterPro" id="IPR036249">
    <property type="entry name" value="Thioredoxin-like_sf"/>
</dbReference>
<dbReference type="Proteomes" id="UP000315283">
    <property type="component" value="Unassembled WGS sequence"/>
</dbReference>
<dbReference type="InterPro" id="IPR010987">
    <property type="entry name" value="Glutathione-S-Trfase_C-like"/>
</dbReference>
<organism evidence="3 4">
    <name type="scientific">SAR86 cluster bacterium</name>
    <dbReference type="NCBI Taxonomy" id="2030880"/>
    <lineage>
        <taxon>Bacteria</taxon>
        <taxon>Pseudomonadati</taxon>
        <taxon>Pseudomonadota</taxon>
        <taxon>Gammaproteobacteria</taxon>
        <taxon>SAR86 cluster</taxon>
    </lineage>
</organism>
<comment type="caution">
    <text evidence="3">The sequence shown here is derived from an EMBL/GenBank/DDBJ whole genome shotgun (WGS) entry which is preliminary data.</text>
</comment>
<dbReference type="SFLD" id="SFLDG00358">
    <property type="entry name" value="Main_(cytGST)"/>
    <property type="match status" value="1"/>
</dbReference>
<evidence type="ECO:0000313" key="3">
    <source>
        <dbReference type="EMBL" id="RZO28627.1"/>
    </source>
</evidence>
<keyword evidence="3" id="KW-0808">Transferase</keyword>
<evidence type="ECO:0000313" key="4">
    <source>
        <dbReference type="Proteomes" id="UP000315283"/>
    </source>
</evidence>
<dbReference type="PROSITE" id="PS50405">
    <property type="entry name" value="GST_CTER"/>
    <property type="match status" value="1"/>
</dbReference>
<dbReference type="GO" id="GO:0016740">
    <property type="term" value="F:transferase activity"/>
    <property type="evidence" value="ECO:0007669"/>
    <property type="project" value="UniProtKB-KW"/>
</dbReference>
<dbReference type="InterPro" id="IPR036282">
    <property type="entry name" value="Glutathione-S-Trfase_C_sf"/>
</dbReference>
<protein>
    <submittedName>
        <fullName evidence="3">Glutathione S-transferase family protein</fullName>
    </submittedName>
</protein>
<dbReference type="PANTHER" id="PTHR44051:SF8">
    <property type="entry name" value="GLUTATHIONE S-TRANSFERASE GSTA"/>
    <property type="match status" value="1"/>
</dbReference>
<name>A0A520N566_9GAMM</name>
<dbReference type="InterPro" id="IPR004046">
    <property type="entry name" value="GST_C"/>
</dbReference>
<gene>
    <name evidence="3" type="ORF">EVA97_02335</name>
</gene>
<dbReference type="CDD" id="cd03051">
    <property type="entry name" value="GST_N_GTT2_like"/>
    <property type="match status" value="1"/>
</dbReference>
<dbReference type="Pfam" id="PF00043">
    <property type="entry name" value="GST_C"/>
    <property type="match status" value="1"/>
</dbReference>
<dbReference type="Gene3D" id="1.20.1050.10">
    <property type="match status" value="1"/>
</dbReference>
<evidence type="ECO:0000259" key="2">
    <source>
        <dbReference type="PROSITE" id="PS50405"/>
    </source>
</evidence>
<accession>A0A520N566</accession>
<dbReference type="Pfam" id="PF13409">
    <property type="entry name" value="GST_N_2"/>
    <property type="match status" value="1"/>
</dbReference>
<feature type="domain" description="GST N-terminal" evidence="1">
    <location>
        <begin position="1"/>
        <end position="82"/>
    </location>
</feature>
<evidence type="ECO:0000259" key="1">
    <source>
        <dbReference type="PROSITE" id="PS50404"/>
    </source>
</evidence>
<dbReference type="PANTHER" id="PTHR44051">
    <property type="entry name" value="GLUTATHIONE S-TRANSFERASE-RELATED"/>
    <property type="match status" value="1"/>
</dbReference>
<dbReference type="InterPro" id="IPR034345">
    <property type="entry name" value="Gtt2-like_N"/>
</dbReference>
<dbReference type="InterPro" id="IPR040079">
    <property type="entry name" value="Glutathione_S-Trfase"/>
</dbReference>
<sequence length="203" mass="23292">MKLYSSKLAPSPLKVLIFLSEKDIKDVEIINLNLAELEHKSSKYKSIAPNSRVPALQLDNGTIILETTAICRYLESIYPEPNMFGNNPMEIASIEMWYSRVTYELATPLAHGFRHTHPHMSKMEDQNQEFGLSQRKLGTKALETFNEIISTKEFIAADRFSYADIQLAVNLNFLVRLNRLELKDYKNLNDYVAQVFARPSFSV</sequence>